<protein>
    <submittedName>
        <fullName evidence="3">PLP-dependent transferase</fullName>
    </submittedName>
</protein>
<feature type="region of interest" description="Disordered" evidence="1">
    <location>
        <begin position="603"/>
        <end position="632"/>
    </location>
</feature>
<dbReference type="GeneID" id="37216997"/>
<dbReference type="InterPro" id="IPR004839">
    <property type="entry name" value="Aminotransferase_I/II_large"/>
</dbReference>
<dbReference type="Gene3D" id="3.40.640.10">
    <property type="entry name" value="Type I PLP-dependent aspartate aminotransferase-like (Major domain)"/>
    <property type="match status" value="2"/>
</dbReference>
<dbReference type="InterPro" id="IPR015421">
    <property type="entry name" value="PyrdxlP-dep_Trfase_major"/>
</dbReference>
<feature type="region of interest" description="Disordered" evidence="1">
    <location>
        <begin position="394"/>
        <end position="453"/>
    </location>
</feature>
<feature type="region of interest" description="Disordered" evidence="1">
    <location>
        <begin position="220"/>
        <end position="262"/>
    </location>
</feature>
<feature type="compositionally biased region" description="Polar residues" evidence="1">
    <location>
        <begin position="442"/>
        <end position="453"/>
    </location>
</feature>
<feature type="compositionally biased region" description="Basic residues" evidence="1">
    <location>
        <begin position="736"/>
        <end position="746"/>
    </location>
</feature>
<feature type="region of interest" description="Disordered" evidence="1">
    <location>
        <begin position="734"/>
        <end position="753"/>
    </location>
</feature>
<feature type="region of interest" description="Disordered" evidence="1">
    <location>
        <begin position="677"/>
        <end position="697"/>
    </location>
</feature>
<feature type="compositionally biased region" description="Low complexity" evidence="1">
    <location>
        <begin position="560"/>
        <end position="572"/>
    </location>
</feature>
<dbReference type="PANTHER" id="PTHR42051:SF1">
    <property type="entry name" value="MEIOTICALLY UP-REGULATED PROTEIN PB1A10.08"/>
    <property type="match status" value="1"/>
</dbReference>
<dbReference type="AlphaFoldDB" id="A0A319BHL1"/>
<feature type="domain" description="Aminotransferase class I/classII large" evidence="2">
    <location>
        <begin position="4"/>
        <end position="112"/>
    </location>
</feature>
<dbReference type="OrthoDB" id="4181307at2759"/>
<proteinExistence type="predicted"/>
<sequence>MGMVHFGSNVTLGLRSSPSMHETFHRELKKSREFVIGAGASRCLGGSTNEVTKLERLLADFHHGKEVVFFNSGYEANVGIYGTLPQPGDAIIHDSMAHASIRDGVRYVRAPILREKNGVPCSGVFYSMEGDISPIPEIVSHVRSALPAGNGVLIVDEAHSTGIFGPNGSGYICHLDLEKERIISMQSFGKGPGALGGVVILRSFDQRIYGQLRTRPDVLDRAFLPQSRRHQSFDRHPQQRRRGAAPPEAPRKHQTLPPILMHPRRQALSNSGILKFPSFEQTKNDEVFVAIIPIITEQGQCHKLQQRLQEQRFRTHAVRNPAIPKEEERVRLMLHADNKPDEIRGFVRVLMEWGWEMISLPPSPKTALRQHGERTPVTKSSLDLLPVQDYASLEFPSDSSPQTMHTSPVVIPPKRAPRVTSVHSQTAKKGPATPKKSRTVSHKSSSATLTDRSVPSSIASILEATAIPVPRRGWTVRESRNRRKLPRVDHVQQFSKLLMDGVGDNSMESTGNTVLDLLLSPPDEVDKSTVGSDCDSEAPSFSACSMSLESTPSLERDYDSPSSLPAPSTPSSQRSPLERKFHRQSPCENCIFDHPLLENEVSDTEEDFVEQASLPDLTPRSPTPSRTFPRLGSTFKSNLTASLRAIKSAAQSVSAFATPSVQPDDFLTRSLFTITPEMTDDRRPPPMNEPPSPALRRYLNPITVSPAEMYAYQEYPHESLDSPNCPVSVQMQTYHRSGRRGSRRSGFHLARSEGRDRQLLPFDPEIPPMSRQREPRENSDFLRMVVLEMNMRRSGKLRDDVPTRARIWLPPRKGSQGRYVRYDYYEDEDEDENAVPSRWVGISVSSL</sequence>
<keyword evidence="3" id="KW-0808">Transferase</keyword>
<organism evidence="3 4">
    <name type="scientific">Aspergillus vadensis (strain CBS 113365 / IMI 142717 / IBT 24658)</name>
    <dbReference type="NCBI Taxonomy" id="1448311"/>
    <lineage>
        <taxon>Eukaryota</taxon>
        <taxon>Fungi</taxon>
        <taxon>Dikarya</taxon>
        <taxon>Ascomycota</taxon>
        <taxon>Pezizomycotina</taxon>
        <taxon>Eurotiomycetes</taxon>
        <taxon>Eurotiomycetidae</taxon>
        <taxon>Eurotiales</taxon>
        <taxon>Aspergillaceae</taxon>
        <taxon>Aspergillus</taxon>
        <taxon>Aspergillus subgen. Circumdati</taxon>
    </lineage>
</organism>
<dbReference type="GO" id="GO:0030170">
    <property type="term" value="F:pyridoxal phosphate binding"/>
    <property type="evidence" value="ECO:0007669"/>
    <property type="project" value="InterPro"/>
</dbReference>
<feature type="region of interest" description="Disordered" evidence="1">
    <location>
        <begin position="545"/>
        <end position="580"/>
    </location>
</feature>
<accession>A0A319BHL1</accession>
<name>A0A319BHL1_ASPVC</name>
<feature type="compositionally biased region" description="Polar residues" evidence="1">
    <location>
        <begin position="397"/>
        <end position="406"/>
    </location>
</feature>
<dbReference type="PANTHER" id="PTHR42051">
    <property type="entry name" value="MEIOTICALLY UP-REGULATED PROTEIN PB1A10.08"/>
    <property type="match status" value="1"/>
</dbReference>
<dbReference type="InterPro" id="IPR034443">
    <property type="entry name" value="PB1A10.08"/>
</dbReference>
<dbReference type="SUPFAM" id="SSF53383">
    <property type="entry name" value="PLP-dependent transferases"/>
    <property type="match status" value="1"/>
</dbReference>
<dbReference type="InterPro" id="IPR015424">
    <property type="entry name" value="PyrdxlP-dep_Trfase"/>
</dbReference>
<reference evidence="3" key="1">
    <citation type="submission" date="2016-12" db="EMBL/GenBank/DDBJ databases">
        <title>The genomes of Aspergillus section Nigri reveals drivers in fungal speciation.</title>
        <authorList>
            <consortium name="DOE Joint Genome Institute"/>
            <person name="Vesth T.C."/>
            <person name="Nybo J."/>
            <person name="Theobald S."/>
            <person name="Brandl J."/>
            <person name="Frisvad J.C."/>
            <person name="Nielsen K.F."/>
            <person name="Lyhne E.K."/>
            <person name="Kogle M.E."/>
            <person name="Kuo A."/>
            <person name="Riley R."/>
            <person name="Clum A."/>
            <person name="Nolan M."/>
            <person name="Lipzen A."/>
            <person name="Salamov A."/>
            <person name="Henrissat B."/>
            <person name="Wiebenga A."/>
            <person name="De Vries R.P."/>
            <person name="Grigoriev I.V."/>
            <person name="Mortensen U.H."/>
            <person name="Andersen M.R."/>
            <person name="Baker S.E."/>
        </authorList>
    </citation>
    <scope>NUCLEOTIDE SEQUENCE [LARGE SCALE GENOMIC DNA]</scope>
    <source>
        <strain evidence="3">CBS 113365</strain>
    </source>
</reference>
<dbReference type="EMBL" id="KZ821618">
    <property type="protein sequence ID" value="PYH71731.1"/>
    <property type="molecule type" value="Genomic_DNA"/>
</dbReference>
<dbReference type="Pfam" id="PF00155">
    <property type="entry name" value="Aminotran_1_2"/>
    <property type="match status" value="2"/>
</dbReference>
<dbReference type="RefSeq" id="XP_025565525.1">
    <property type="nucleotide sequence ID" value="XM_025712405.1"/>
</dbReference>
<feature type="domain" description="Aminotransferase class I/classII large" evidence="2">
    <location>
        <begin position="127"/>
        <end position="203"/>
    </location>
</feature>
<evidence type="ECO:0000259" key="2">
    <source>
        <dbReference type="Pfam" id="PF00155"/>
    </source>
</evidence>
<evidence type="ECO:0000313" key="4">
    <source>
        <dbReference type="Proteomes" id="UP000248405"/>
    </source>
</evidence>
<dbReference type="GO" id="GO:0016740">
    <property type="term" value="F:transferase activity"/>
    <property type="evidence" value="ECO:0007669"/>
    <property type="project" value="UniProtKB-KW"/>
</dbReference>
<gene>
    <name evidence="3" type="ORF">BO88DRAFT_486208</name>
</gene>
<keyword evidence="4" id="KW-1185">Reference proteome</keyword>
<dbReference type="InterPro" id="IPR015422">
    <property type="entry name" value="PyrdxlP-dep_Trfase_small"/>
</dbReference>
<dbReference type="Gene3D" id="3.90.1150.10">
    <property type="entry name" value="Aspartate Aminotransferase, domain 1"/>
    <property type="match status" value="2"/>
</dbReference>
<evidence type="ECO:0000313" key="3">
    <source>
        <dbReference type="EMBL" id="PYH71731.1"/>
    </source>
</evidence>
<evidence type="ECO:0000256" key="1">
    <source>
        <dbReference type="SAM" id="MobiDB-lite"/>
    </source>
</evidence>
<feature type="compositionally biased region" description="Low complexity" evidence="1">
    <location>
        <begin position="613"/>
        <end position="631"/>
    </location>
</feature>
<dbReference type="Proteomes" id="UP000248405">
    <property type="component" value="Unassembled WGS sequence"/>
</dbReference>